<dbReference type="InterPro" id="IPR001789">
    <property type="entry name" value="Sig_transdc_resp-reg_receiver"/>
</dbReference>
<sequence>MPEKDGFEVCQTLKNDERTSHIPIILLTAKIDVASRLEGLGVGADAYLSKPFLKEELLIRLDKMLELRQTLQARYLAGSAKPIAPGSEGIRSALSMEDVFLQKIYEEVEKNLSDVDFGNVHLARAMHL</sequence>
<evidence type="ECO:0000256" key="1">
    <source>
        <dbReference type="ARBA" id="ARBA00022553"/>
    </source>
</evidence>
<organism evidence="3">
    <name type="scientific">Cyprideis torosa</name>
    <dbReference type="NCBI Taxonomy" id="163714"/>
    <lineage>
        <taxon>Eukaryota</taxon>
        <taxon>Metazoa</taxon>
        <taxon>Ecdysozoa</taxon>
        <taxon>Arthropoda</taxon>
        <taxon>Crustacea</taxon>
        <taxon>Oligostraca</taxon>
        <taxon>Ostracoda</taxon>
        <taxon>Podocopa</taxon>
        <taxon>Podocopida</taxon>
        <taxon>Cytherocopina</taxon>
        <taxon>Cytheroidea</taxon>
        <taxon>Cytherideidae</taxon>
        <taxon>Cyprideis</taxon>
    </lineage>
</organism>
<gene>
    <name evidence="3" type="ORF">CTOB1V02_LOCUS17406</name>
</gene>
<proteinExistence type="predicted"/>
<dbReference type="InterPro" id="IPR011006">
    <property type="entry name" value="CheY-like_superfamily"/>
</dbReference>
<evidence type="ECO:0000313" key="3">
    <source>
        <dbReference type="EMBL" id="CAD7239591.1"/>
    </source>
</evidence>
<feature type="non-terminal residue" evidence="3">
    <location>
        <position position="128"/>
    </location>
</feature>
<protein>
    <submittedName>
        <fullName evidence="3">Uncharacterized protein</fullName>
    </submittedName>
</protein>
<dbReference type="AlphaFoldDB" id="A0A7R9A1D6"/>
<dbReference type="OrthoDB" id="60033at2759"/>
<dbReference type="PROSITE" id="PS50110">
    <property type="entry name" value="RESPONSE_REGULATORY"/>
    <property type="match status" value="1"/>
</dbReference>
<dbReference type="EMBL" id="OB732086">
    <property type="protein sequence ID" value="CAD7239591.1"/>
    <property type="molecule type" value="Genomic_DNA"/>
</dbReference>
<keyword evidence="1" id="KW-0597">Phosphoprotein</keyword>
<dbReference type="Gene3D" id="3.40.50.2300">
    <property type="match status" value="1"/>
</dbReference>
<dbReference type="GO" id="GO:0000155">
    <property type="term" value="F:phosphorelay sensor kinase activity"/>
    <property type="evidence" value="ECO:0007669"/>
    <property type="project" value="TreeGrafter"/>
</dbReference>
<dbReference type="Pfam" id="PF00072">
    <property type="entry name" value="Response_reg"/>
    <property type="match status" value="1"/>
</dbReference>
<evidence type="ECO:0000256" key="2">
    <source>
        <dbReference type="PROSITE-ProRule" id="PRU00169"/>
    </source>
</evidence>
<dbReference type="PANTHER" id="PTHR43547">
    <property type="entry name" value="TWO-COMPONENT HISTIDINE KINASE"/>
    <property type="match status" value="1"/>
</dbReference>
<reference evidence="3" key="1">
    <citation type="submission" date="2020-11" db="EMBL/GenBank/DDBJ databases">
        <authorList>
            <person name="Tran Van P."/>
        </authorList>
    </citation>
    <scope>NUCLEOTIDE SEQUENCE</scope>
</reference>
<accession>A0A7R9A1D6</accession>
<name>A0A7R9A1D6_9CRUS</name>
<comment type="caution">
    <text evidence="2">Lacks conserved residue(s) required for the propagation of feature annotation.</text>
</comment>
<dbReference type="PANTHER" id="PTHR43547:SF2">
    <property type="entry name" value="HYBRID SIGNAL TRANSDUCTION HISTIDINE KINASE C"/>
    <property type="match status" value="1"/>
</dbReference>
<dbReference type="SUPFAM" id="SSF52172">
    <property type="entry name" value="CheY-like"/>
    <property type="match status" value="1"/>
</dbReference>